<feature type="transmembrane region" description="Helical" evidence="2">
    <location>
        <begin position="7"/>
        <end position="31"/>
    </location>
</feature>
<sequence>PPDGGWGWIVVLGSFLCNVIVDGVCLSFGVAATELSSEFEAPLSTVTLIGSLLAGSYLTVGPVVSALAARYGCRRVTIVGSIVAATAFILSTQSTSIEMLIITYGLFGGIGFGMIYLPSIVTVGYWFETKRAFATGLVVCGSGIGTFVFAPFARYLLDEYGWRGTNLIMAGMILNCAVCGALFRPLEKKMCKRTKRVLPNAAVSTLSRSSLQRVNSHYIQSRRSLSFGSRVTNPATIISGSVMSIPQYSASIQSLDSETYMERSTQSKVCQVLKEMFDFHLLKSPMFTLLVISSVMTMLGYFVPYFYLTKKAAEVGVNEEQQALLVAIIGITNTVGRVISGWIADRPWADSLYLNNGALILAGVATLCCPFCNDFSSLAIYASLFGLSMAFFVSLRSILLVDLLGLSMLTKSFGILILFQGVASMVGSPLAGKLEDATASVDGTFYLTGALILASALMSVPLRYIKKWEE</sequence>
<keyword evidence="5" id="KW-1185">Reference proteome</keyword>
<feature type="transmembrane region" description="Helical" evidence="2">
    <location>
        <begin position="43"/>
        <end position="69"/>
    </location>
</feature>
<dbReference type="InterPro" id="IPR020846">
    <property type="entry name" value="MFS_dom"/>
</dbReference>
<dbReference type="PANTHER" id="PTHR11360">
    <property type="entry name" value="MONOCARBOXYLATE TRANSPORTER"/>
    <property type="match status" value="1"/>
</dbReference>
<feature type="non-terminal residue" evidence="4">
    <location>
        <position position="470"/>
    </location>
</feature>
<dbReference type="InterPro" id="IPR050327">
    <property type="entry name" value="Proton-linked_MCT"/>
</dbReference>
<evidence type="ECO:0000259" key="3">
    <source>
        <dbReference type="PROSITE" id="PS50850"/>
    </source>
</evidence>
<feature type="transmembrane region" description="Helical" evidence="2">
    <location>
        <begin position="322"/>
        <end position="340"/>
    </location>
</feature>
<gene>
    <name evidence="4" type="ORF">LOTGIDRAFT_92504</name>
</gene>
<organism evidence="4 5">
    <name type="scientific">Lottia gigantea</name>
    <name type="common">Giant owl limpet</name>
    <dbReference type="NCBI Taxonomy" id="225164"/>
    <lineage>
        <taxon>Eukaryota</taxon>
        <taxon>Metazoa</taxon>
        <taxon>Spiralia</taxon>
        <taxon>Lophotrochozoa</taxon>
        <taxon>Mollusca</taxon>
        <taxon>Gastropoda</taxon>
        <taxon>Patellogastropoda</taxon>
        <taxon>Lottioidea</taxon>
        <taxon>Lottiidae</taxon>
        <taxon>Lottia</taxon>
    </lineage>
</organism>
<accession>V4B8E4</accession>
<feature type="transmembrane region" description="Helical" evidence="2">
    <location>
        <begin position="413"/>
        <end position="432"/>
    </location>
</feature>
<comment type="subcellular location">
    <subcellularLocation>
        <location evidence="1">Membrane</location>
        <topology evidence="1">Multi-pass membrane protein</topology>
    </subcellularLocation>
</comment>
<dbReference type="HOGENOM" id="CLU_001265_59_2_1"/>
<evidence type="ECO:0000313" key="5">
    <source>
        <dbReference type="Proteomes" id="UP000030746"/>
    </source>
</evidence>
<evidence type="ECO:0000256" key="2">
    <source>
        <dbReference type="SAM" id="Phobius"/>
    </source>
</evidence>
<evidence type="ECO:0000256" key="1">
    <source>
        <dbReference type="ARBA" id="ARBA00004141"/>
    </source>
</evidence>
<feature type="non-terminal residue" evidence="4">
    <location>
        <position position="1"/>
    </location>
</feature>
<feature type="transmembrane region" description="Helical" evidence="2">
    <location>
        <begin position="134"/>
        <end position="155"/>
    </location>
</feature>
<feature type="transmembrane region" description="Helical" evidence="2">
    <location>
        <begin position="101"/>
        <end position="127"/>
    </location>
</feature>
<dbReference type="CDD" id="cd17352">
    <property type="entry name" value="MFS_MCT_SLC16"/>
    <property type="match status" value="1"/>
</dbReference>
<dbReference type="EMBL" id="KB200329">
    <property type="protein sequence ID" value="ESP02007.1"/>
    <property type="molecule type" value="Genomic_DNA"/>
</dbReference>
<dbReference type="GO" id="GO:0016020">
    <property type="term" value="C:membrane"/>
    <property type="evidence" value="ECO:0007669"/>
    <property type="project" value="UniProtKB-SubCell"/>
</dbReference>
<dbReference type="InterPro" id="IPR036259">
    <property type="entry name" value="MFS_trans_sf"/>
</dbReference>
<feature type="transmembrane region" description="Helical" evidence="2">
    <location>
        <begin position="76"/>
        <end position="95"/>
    </location>
</feature>
<dbReference type="Gene3D" id="1.20.1250.20">
    <property type="entry name" value="MFS general substrate transporter like domains"/>
    <property type="match status" value="2"/>
</dbReference>
<feature type="transmembrane region" description="Helical" evidence="2">
    <location>
        <begin position="444"/>
        <end position="465"/>
    </location>
</feature>
<dbReference type="SUPFAM" id="SSF103473">
    <property type="entry name" value="MFS general substrate transporter"/>
    <property type="match status" value="1"/>
</dbReference>
<keyword evidence="2" id="KW-0472">Membrane</keyword>
<feature type="transmembrane region" description="Helical" evidence="2">
    <location>
        <begin position="286"/>
        <end position="307"/>
    </location>
</feature>
<feature type="domain" description="Major facilitator superfamily (MFS) profile" evidence="3">
    <location>
        <begin position="6"/>
        <end position="467"/>
    </location>
</feature>
<dbReference type="GeneID" id="20252947"/>
<dbReference type="PANTHER" id="PTHR11360:SF286">
    <property type="entry name" value="GH22266P"/>
    <property type="match status" value="1"/>
</dbReference>
<dbReference type="CTD" id="20252947"/>
<feature type="transmembrane region" description="Helical" evidence="2">
    <location>
        <begin position="352"/>
        <end position="373"/>
    </location>
</feature>
<proteinExistence type="predicted"/>
<dbReference type="GO" id="GO:0008028">
    <property type="term" value="F:monocarboxylic acid transmembrane transporter activity"/>
    <property type="evidence" value="ECO:0007669"/>
    <property type="project" value="TreeGrafter"/>
</dbReference>
<protein>
    <recommendedName>
        <fullName evidence="3">Major facilitator superfamily (MFS) profile domain-containing protein</fullName>
    </recommendedName>
</protein>
<evidence type="ECO:0000313" key="4">
    <source>
        <dbReference type="EMBL" id="ESP02007.1"/>
    </source>
</evidence>
<reference evidence="4 5" key="1">
    <citation type="journal article" date="2013" name="Nature">
        <title>Insights into bilaterian evolution from three spiralian genomes.</title>
        <authorList>
            <person name="Simakov O."/>
            <person name="Marletaz F."/>
            <person name="Cho S.J."/>
            <person name="Edsinger-Gonzales E."/>
            <person name="Havlak P."/>
            <person name="Hellsten U."/>
            <person name="Kuo D.H."/>
            <person name="Larsson T."/>
            <person name="Lv J."/>
            <person name="Arendt D."/>
            <person name="Savage R."/>
            <person name="Osoegawa K."/>
            <person name="de Jong P."/>
            <person name="Grimwood J."/>
            <person name="Chapman J.A."/>
            <person name="Shapiro H."/>
            <person name="Aerts A."/>
            <person name="Otillar R.P."/>
            <person name="Terry A.Y."/>
            <person name="Boore J.L."/>
            <person name="Grigoriev I.V."/>
            <person name="Lindberg D.R."/>
            <person name="Seaver E.C."/>
            <person name="Weisblat D.A."/>
            <person name="Putnam N.H."/>
            <person name="Rokhsar D.S."/>
        </authorList>
    </citation>
    <scope>NUCLEOTIDE SEQUENCE [LARGE SCALE GENOMIC DNA]</scope>
</reference>
<dbReference type="PROSITE" id="PS50850">
    <property type="entry name" value="MFS"/>
    <property type="match status" value="1"/>
</dbReference>
<dbReference type="Proteomes" id="UP000030746">
    <property type="component" value="Unassembled WGS sequence"/>
</dbReference>
<dbReference type="KEGG" id="lgi:LOTGIDRAFT_92504"/>
<name>V4B8E4_LOTGI</name>
<dbReference type="AlphaFoldDB" id="V4B8E4"/>
<dbReference type="OrthoDB" id="6509908at2759"/>
<dbReference type="RefSeq" id="XP_009047165.1">
    <property type="nucleotide sequence ID" value="XM_009048917.1"/>
</dbReference>
<dbReference type="InterPro" id="IPR011701">
    <property type="entry name" value="MFS"/>
</dbReference>
<dbReference type="Pfam" id="PF07690">
    <property type="entry name" value="MFS_1"/>
    <property type="match status" value="1"/>
</dbReference>
<keyword evidence="2" id="KW-0812">Transmembrane</keyword>
<dbReference type="OMA" id="WADAIHI"/>
<keyword evidence="2" id="KW-1133">Transmembrane helix</keyword>
<feature type="transmembrane region" description="Helical" evidence="2">
    <location>
        <begin position="379"/>
        <end position="401"/>
    </location>
</feature>
<feature type="transmembrane region" description="Helical" evidence="2">
    <location>
        <begin position="167"/>
        <end position="186"/>
    </location>
</feature>